<evidence type="ECO:0000313" key="15">
    <source>
        <dbReference type="EMBL" id="ADD44765.1"/>
    </source>
</evidence>
<evidence type="ECO:0000256" key="5">
    <source>
        <dbReference type="ARBA" id="ARBA00022741"/>
    </source>
</evidence>
<evidence type="ECO:0000313" key="16">
    <source>
        <dbReference type="Proteomes" id="UP000000844"/>
    </source>
</evidence>
<dbReference type="CDD" id="cd06577">
    <property type="entry name" value="PASTA_pknB"/>
    <property type="match status" value="1"/>
</dbReference>
<feature type="region of interest" description="Disordered" evidence="11">
    <location>
        <begin position="386"/>
        <end position="454"/>
    </location>
</feature>
<dbReference type="SMART" id="SM00220">
    <property type="entry name" value="S_TKc"/>
    <property type="match status" value="1"/>
</dbReference>
<keyword evidence="6 15" id="KW-0418">Kinase</keyword>
<dbReference type="Proteomes" id="UP000000844">
    <property type="component" value="Chromosome"/>
</dbReference>
<evidence type="ECO:0000256" key="1">
    <source>
        <dbReference type="ARBA" id="ARBA00012513"/>
    </source>
</evidence>
<organism evidence="15 16">
    <name type="scientific">Stackebrandtia nassauensis (strain DSM 44728 / CIP 108903 / NRRL B-16338 / NBRC 102104 / LLR-40K-21)</name>
    <dbReference type="NCBI Taxonomy" id="446470"/>
    <lineage>
        <taxon>Bacteria</taxon>
        <taxon>Bacillati</taxon>
        <taxon>Actinomycetota</taxon>
        <taxon>Actinomycetes</taxon>
        <taxon>Glycomycetales</taxon>
        <taxon>Glycomycetaceae</taxon>
        <taxon>Stackebrandtia</taxon>
    </lineage>
</organism>
<evidence type="ECO:0000256" key="11">
    <source>
        <dbReference type="SAM" id="MobiDB-lite"/>
    </source>
</evidence>
<dbReference type="Gene3D" id="1.10.510.10">
    <property type="entry name" value="Transferase(Phosphotransferase) domain 1"/>
    <property type="match status" value="1"/>
</dbReference>
<keyword evidence="12" id="KW-0472">Membrane</keyword>
<dbReference type="PANTHER" id="PTHR43289">
    <property type="entry name" value="MITOGEN-ACTIVATED PROTEIN KINASE KINASE KINASE 20-RELATED"/>
    <property type="match status" value="1"/>
</dbReference>
<dbReference type="SUPFAM" id="SSF56112">
    <property type="entry name" value="Protein kinase-like (PK-like)"/>
    <property type="match status" value="1"/>
</dbReference>
<dbReference type="EMBL" id="CP001778">
    <property type="protein sequence ID" value="ADD44765.1"/>
    <property type="molecule type" value="Genomic_DNA"/>
</dbReference>
<evidence type="ECO:0000256" key="7">
    <source>
        <dbReference type="ARBA" id="ARBA00022840"/>
    </source>
</evidence>
<sequence>MLHAGDVLAGRYQLLERVGGGGMGDVWRGEDLLLRRTVAVKVLLAKLADERNFRERFLREAQAIATLEGPGIVDVYDFGEEVVANGTISYLVMQFVDGMALSRRLAGWGRLNTQDTLRIVSQVADSLEIAHRSGIIHRDVKPGNILVREDGRVVLVDFGIARTETNLTMTTTGVVLGTVTYMSPEQASGEKLGPASDIYSLGVVAHQCLAGHPPFKADTPLGVLSAHLRNVPPRLPADVPQPVPNLILRAMAKEPHARWQTAGEFADACRGATAEPVTPVPELAGAVTTVIPRVRQPGPVAAAAPIPATAAPLPQIGFDAPRQRTGPPTPPPPTPPEETTGGQKPPKRRRTKYLVYIAALILVLLGTATMTLWPLDHISSNLPGAVDEASRSAGAPGGQDDAQPGGKGDSGSKEKSKKKKKSPSPGAKDSGSASDEASTSASSPVPDTVAVPDVINKTEADARSALTAADLRPAIIYEGEGDNICSVISQDPPGGRQLKRGSTVTVTVRKAKEGCDKN</sequence>
<feature type="compositionally biased region" description="Pro residues" evidence="11">
    <location>
        <begin position="327"/>
        <end position="336"/>
    </location>
</feature>
<dbReference type="eggNOG" id="COG2815">
    <property type="taxonomic scope" value="Bacteria"/>
</dbReference>
<dbReference type="OrthoDB" id="9762169at2"/>
<keyword evidence="4" id="KW-0677">Repeat</keyword>
<dbReference type="PROSITE" id="PS51178">
    <property type="entry name" value="PASTA"/>
    <property type="match status" value="1"/>
</dbReference>
<comment type="catalytic activity">
    <reaction evidence="9">
        <text>L-seryl-[protein] + ATP = O-phospho-L-seryl-[protein] + ADP + H(+)</text>
        <dbReference type="Rhea" id="RHEA:17989"/>
        <dbReference type="Rhea" id="RHEA-COMP:9863"/>
        <dbReference type="Rhea" id="RHEA-COMP:11604"/>
        <dbReference type="ChEBI" id="CHEBI:15378"/>
        <dbReference type="ChEBI" id="CHEBI:29999"/>
        <dbReference type="ChEBI" id="CHEBI:30616"/>
        <dbReference type="ChEBI" id="CHEBI:83421"/>
        <dbReference type="ChEBI" id="CHEBI:456216"/>
        <dbReference type="EC" id="2.7.11.1"/>
    </reaction>
</comment>
<evidence type="ECO:0000256" key="12">
    <source>
        <dbReference type="SAM" id="Phobius"/>
    </source>
</evidence>
<dbReference type="PANTHER" id="PTHR43289:SF6">
    <property type="entry name" value="SERINE_THREONINE-PROTEIN KINASE NEKL-3"/>
    <property type="match status" value="1"/>
</dbReference>
<protein>
    <recommendedName>
        <fullName evidence="1">non-specific serine/threonine protein kinase</fullName>
        <ecNumber evidence="1">2.7.11.1</ecNumber>
    </recommendedName>
</protein>
<dbReference type="HOGENOM" id="CLU_000288_63_44_11"/>
<keyword evidence="2 15" id="KW-0723">Serine/threonine-protein kinase</keyword>
<feature type="domain" description="Protein kinase" evidence="13">
    <location>
        <begin position="12"/>
        <end position="278"/>
    </location>
</feature>
<dbReference type="CDD" id="cd14014">
    <property type="entry name" value="STKc_PknB_like"/>
    <property type="match status" value="1"/>
</dbReference>
<dbReference type="STRING" id="446470.Snas_5130"/>
<proteinExistence type="predicted"/>
<dbReference type="InterPro" id="IPR000719">
    <property type="entry name" value="Prot_kinase_dom"/>
</dbReference>
<accession>D3QAW9</accession>
<dbReference type="InterPro" id="IPR008271">
    <property type="entry name" value="Ser/Thr_kinase_AS"/>
</dbReference>
<feature type="region of interest" description="Disordered" evidence="11">
    <location>
        <begin position="311"/>
        <end position="348"/>
    </location>
</feature>
<keyword evidence="7 10" id="KW-0067">ATP-binding</keyword>
<evidence type="ECO:0000256" key="4">
    <source>
        <dbReference type="ARBA" id="ARBA00022737"/>
    </source>
</evidence>
<feature type="transmembrane region" description="Helical" evidence="12">
    <location>
        <begin position="353"/>
        <end position="373"/>
    </location>
</feature>
<dbReference type="PROSITE" id="PS00107">
    <property type="entry name" value="PROTEIN_KINASE_ATP"/>
    <property type="match status" value="1"/>
</dbReference>
<dbReference type="AlphaFoldDB" id="D3QAW9"/>
<dbReference type="GO" id="GO:0004674">
    <property type="term" value="F:protein serine/threonine kinase activity"/>
    <property type="evidence" value="ECO:0007669"/>
    <property type="project" value="UniProtKB-KW"/>
</dbReference>
<evidence type="ECO:0000256" key="10">
    <source>
        <dbReference type="PROSITE-ProRule" id="PRU10141"/>
    </source>
</evidence>
<dbReference type="EC" id="2.7.11.1" evidence="1"/>
<dbReference type="Gene3D" id="3.30.10.20">
    <property type="match status" value="1"/>
</dbReference>
<keyword evidence="12" id="KW-0812">Transmembrane</keyword>
<dbReference type="FunFam" id="3.30.200.20:FF:000035">
    <property type="entry name" value="Serine/threonine protein kinase Stk1"/>
    <property type="match status" value="1"/>
</dbReference>
<dbReference type="SUPFAM" id="SSF54184">
    <property type="entry name" value="Penicillin-binding protein 2x (pbp-2x), c-terminal domain"/>
    <property type="match status" value="1"/>
</dbReference>
<evidence type="ECO:0000256" key="3">
    <source>
        <dbReference type="ARBA" id="ARBA00022679"/>
    </source>
</evidence>
<dbReference type="Gene3D" id="3.30.200.20">
    <property type="entry name" value="Phosphorylase Kinase, domain 1"/>
    <property type="match status" value="1"/>
</dbReference>
<evidence type="ECO:0000256" key="8">
    <source>
        <dbReference type="ARBA" id="ARBA00047899"/>
    </source>
</evidence>
<dbReference type="Pfam" id="PF03793">
    <property type="entry name" value="PASTA"/>
    <property type="match status" value="1"/>
</dbReference>
<evidence type="ECO:0000256" key="9">
    <source>
        <dbReference type="ARBA" id="ARBA00048679"/>
    </source>
</evidence>
<reference evidence="15 16" key="1">
    <citation type="journal article" date="2009" name="Stand. Genomic Sci.">
        <title>Complete genome sequence of Stackebrandtia nassauensis type strain (LLR-40K-21).</title>
        <authorList>
            <person name="Munk C."/>
            <person name="Lapidus A."/>
            <person name="Copeland A."/>
            <person name="Jando M."/>
            <person name="Mayilraj S."/>
            <person name="Glavina Del Rio T."/>
            <person name="Nolan M."/>
            <person name="Chen F."/>
            <person name="Lucas S."/>
            <person name="Tice H."/>
            <person name="Cheng J.F."/>
            <person name="Han C."/>
            <person name="Detter J.C."/>
            <person name="Bruce D."/>
            <person name="Goodwin L."/>
            <person name="Chain P."/>
            <person name="Pitluck S."/>
            <person name="Goker M."/>
            <person name="Ovchinikova G."/>
            <person name="Pati A."/>
            <person name="Ivanova N."/>
            <person name="Mavromatis K."/>
            <person name="Chen A."/>
            <person name="Palaniappan K."/>
            <person name="Land M."/>
            <person name="Hauser L."/>
            <person name="Chang Y.J."/>
            <person name="Jeffries C.D."/>
            <person name="Bristow J."/>
            <person name="Eisen J.A."/>
            <person name="Markowitz V."/>
            <person name="Hugenholtz P."/>
            <person name="Kyrpides N.C."/>
            <person name="Klenk H.P."/>
        </authorList>
    </citation>
    <scope>NUCLEOTIDE SEQUENCE [LARGE SCALE GENOMIC DNA]</scope>
    <source>
        <strain evidence="16">DSM 44728 / CIP 108903 / NRRL B-16338 / NBRC 102104 / LLR-40K-21</strain>
    </source>
</reference>
<feature type="binding site" evidence="10">
    <location>
        <position position="41"/>
    </location>
    <ligand>
        <name>ATP</name>
        <dbReference type="ChEBI" id="CHEBI:30616"/>
    </ligand>
</feature>
<evidence type="ECO:0000256" key="6">
    <source>
        <dbReference type="ARBA" id="ARBA00022777"/>
    </source>
</evidence>
<dbReference type="FunFam" id="1.10.510.10:FF:000021">
    <property type="entry name" value="Serine/threonine protein kinase"/>
    <property type="match status" value="1"/>
</dbReference>
<keyword evidence="3" id="KW-0808">Transferase</keyword>
<dbReference type="Pfam" id="PF00069">
    <property type="entry name" value="Pkinase"/>
    <property type="match status" value="1"/>
</dbReference>
<evidence type="ECO:0000259" key="13">
    <source>
        <dbReference type="PROSITE" id="PS50011"/>
    </source>
</evidence>
<feature type="domain" description="PASTA" evidence="14">
    <location>
        <begin position="445"/>
        <end position="510"/>
    </location>
</feature>
<name>D3QAW9_STANL</name>
<dbReference type="InterPro" id="IPR011009">
    <property type="entry name" value="Kinase-like_dom_sf"/>
</dbReference>
<keyword evidence="12" id="KW-1133">Transmembrane helix</keyword>
<dbReference type="GO" id="GO:0045717">
    <property type="term" value="P:negative regulation of fatty acid biosynthetic process"/>
    <property type="evidence" value="ECO:0007669"/>
    <property type="project" value="UniProtKB-ARBA"/>
</dbReference>
<comment type="catalytic activity">
    <reaction evidence="8">
        <text>L-threonyl-[protein] + ATP = O-phospho-L-threonyl-[protein] + ADP + H(+)</text>
        <dbReference type="Rhea" id="RHEA:46608"/>
        <dbReference type="Rhea" id="RHEA-COMP:11060"/>
        <dbReference type="Rhea" id="RHEA-COMP:11605"/>
        <dbReference type="ChEBI" id="CHEBI:15378"/>
        <dbReference type="ChEBI" id="CHEBI:30013"/>
        <dbReference type="ChEBI" id="CHEBI:30616"/>
        <dbReference type="ChEBI" id="CHEBI:61977"/>
        <dbReference type="ChEBI" id="CHEBI:456216"/>
        <dbReference type="EC" id="2.7.11.1"/>
    </reaction>
</comment>
<keyword evidence="16" id="KW-1185">Reference proteome</keyword>
<dbReference type="RefSeq" id="WP_013020336.1">
    <property type="nucleotide sequence ID" value="NC_013947.1"/>
</dbReference>
<dbReference type="InterPro" id="IPR005543">
    <property type="entry name" value="PASTA_dom"/>
</dbReference>
<dbReference type="InterPro" id="IPR017441">
    <property type="entry name" value="Protein_kinase_ATP_BS"/>
</dbReference>
<dbReference type="SMART" id="SM00740">
    <property type="entry name" value="PASTA"/>
    <property type="match status" value="1"/>
</dbReference>
<evidence type="ECO:0000256" key="2">
    <source>
        <dbReference type="ARBA" id="ARBA00022527"/>
    </source>
</evidence>
<dbReference type="eggNOG" id="COG0515">
    <property type="taxonomic scope" value="Bacteria"/>
</dbReference>
<gene>
    <name evidence="15" type="ordered locus">Snas_5130</name>
</gene>
<dbReference type="KEGG" id="sna:Snas_5130"/>
<feature type="compositionally biased region" description="Low complexity" evidence="11">
    <location>
        <begin position="423"/>
        <end position="443"/>
    </location>
</feature>
<dbReference type="PROSITE" id="PS00108">
    <property type="entry name" value="PROTEIN_KINASE_ST"/>
    <property type="match status" value="1"/>
</dbReference>
<dbReference type="PROSITE" id="PS50011">
    <property type="entry name" value="PROTEIN_KINASE_DOM"/>
    <property type="match status" value="1"/>
</dbReference>
<evidence type="ECO:0000259" key="14">
    <source>
        <dbReference type="PROSITE" id="PS51178"/>
    </source>
</evidence>
<dbReference type="GO" id="GO:0005524">
    <property type="term" value="F:ATP binding"/>
    <property type="evidence" value="ECO:0007669"/>
    <property type="project" value="UniProtKB-UniRule"/>
</dbReference>
<keyword evidence="5 10" id="KW-0547">Nucleotide-binding</keyword>